<dbReference type="AlphaFoldDB" id="A0A8C0KE33"/>
<reference evidence="3" key="1">
    <citation type="submission" date="2025-08" db="UniProtKB">
        <authorList>
            <consortium name="Ensembl"/>
        </authorList>
    </citation>
    <scope>IDENTIFICATION</scope>
</reference>
<dbReference type="Ensembl" id="ENSCAFT00020016380.1">
    <property type="protein sequence ID" value="ENSCAFP00020014091.1"/>
    <property type="gene ID" value="ENSCAFG00020011389.1"/>
</dbReference>
<feature type="compositionally biased region" description="Basic and acidic residues" evidence="1">
    <location>
        <begin position="67"/>
        <end position="83"/>
    </location>
</feature>
<evidence type="ECO:0000313" key="3">
    <source>
        <dbReference type="Ensembl" id="ENSCAFP00020014091.1"/>
    </source>
</evidence>
<evidence type="ECO:0008006" key="5">
    <source>
        <dbReference type="Google" id="ProtNLM"/>
    </source>
</evidence>
<protein>
    <recommendedName>
        <fullName evidence="5">Linker for activation of T cells</fullName>
    </recommendedName>
</protein>
<dbReference type="GO" id="GO:0050853">
    <property type="term" value="P:B cell receptor signaling pathway"/>
    <property type="evidence" value="ECO:0007669"/>
    <property type="project" value="TreeGrafter"/>
</dbReference>
<dbReference type="PANTHER" id="PTHR15646">
    <property type="entry name" value="LINKER FOR ACTIVATION OF T-CELLS FAMILY MEMBER 2"/>
    <property type="match status" value="1"/>
</dbReference>
<feature type="chain" id="PRO_5034868645" description="Linker for activation of T cells" evidence="2">
    <location>
        <begin position="24"/>
        <end position="154"/>
    </location>
</feature>
<reference evidence="3" key="2">
    <citation type="submission" date="2025-09" db="UniProtKB">
        <authorList>
            <consortium name="Ensembl"/>
        </authorList>
    </citation>
    <scope>IDENTIFICATION</scope>
</reference>
<dbReference type="Proteomes" id="UP000694391">
    <property type="component" value="Unplaced"/>
</dbReference>
<dbReference type="PANTHER" id="PTHR15646:SF5">
    <property type="entry name" value="LINKER FOR ACTIVATION OF T-CELLS FAMILY MEMBER 2"/>
    <property type="match status" value="1"/>
</dbReference>
<proteinExistence type="predicted"/>
<name>A0A8C0KE33_CANLU</name>
<organism evidence="3 4">
    <name type="scientific">Canis lupus dingo</name>
    <name type="common">dingo</name>
    <dbReference type="NCBI Taxonomy" id="286419"/>
    <lineage>
        <taxon>Eukaryota</taxon>
        <taxon>Metazoa</taxon>
        <taxon>Chordata</taxon>
        <taxon>Craniata</taxon>
        <taxon>Vertebrata</taxon>
        <taxon>Euteleostomi</taxon>
        <taxon>Mammalia</taxon>
        <taxon>Eutheria</taxon>
        <taxon>Laurasiatheria</taxon>
        <taxon>Carnivora</taxon>
        <taxon>Caniformia</taxon>
        <taxon>Canidae</taxon>
        <taxon>Canis</taxon>
    </lineage>
</organism>
<feature type="region of interest" description="Disordered" evidence="1">
    <location>
        <begin position="66"/>
        <end position="94"/>
    </location>
</feature>
<accession>A0A8C0KE33</accession>
<dbReference type="InterPro" id="IPR031428">
    <property type="entry name" value="LAT2"/>
</dbReference>
<evidence type="ECO:0000256" key="2">
    <source>
        <dbReference type="SAM" id="SignalP"/>
    </source>
</evidence>
<dbReference type="GO" id="GO:0005886">
    <property type="term" value="C:plasma membrane"/>
    <property type="evidence" value="ECO:0007669"/>
    <property type="project" value="TreeGrafter"/>
</dbReference>
<keyword evidence="4" id="KW-1185">Reference proteome</keyword>
<evidence type="ECO:0000313" key="4">
    <source>
        <dbReference type="Proteomes" id="UP000694391"/>
    </source>
</evidence>
<feature type="signal peptide" evidence="2">
    <location>
        <begin position="1"/>
        <end position="23"/>
    </location>
</feature>
<sequence length="154" mass="16250">MNVESELLWPGVALLLLLGTVAGLCVRCSRPGKGAVERGPGGAQSVKRLQRPLSFAVVRQAWPGPLVDKDPHVAPTRRWEGRPRGPLWPGSGQDLVATSDLRAPELDCEGPMRGPWGCGSETPKPLPRRALLGPSPPPLLQEGQAAAVLPQPGG</sequence>
<dbReference type="GO" id="GO:0042113">
    <property type="term" value="P:B cell activation"/>
    <property type="evidence" value="ECO:0007669"/>
    <property type="project" value="InterPro"/>
</dbReference>
<feature type="region of interest" description="Disordered" evidence="1">
    <location>
        <begin position="106"/>
        <end position="154"/>
    </location>
</feature>
<keyword evidence="2" id="KW-0732">Signal</keyword>
<evidence type="ECO:0000256" key="1">
    <source>
        <dbReference type="SAM" id="MobiDB-lite"/>
    </source>
</evidence>
<dbReference type="GO" id="GO:0019722">
    <property type="term" value="P:calcium-mediated signaling"/>
    <property type="evidence" value="ECO:0007669"/>
    <property type="project" value="TreeGrafter"/>
</dbReference>